<dbReference type="InterPro" id="IPR012106">
    <property type="entry name" value="Phage_Mu_Gp1"/>
</dbReference>
<name>A0AAE4GBH5_9BURK</name>
<reference evidence="1" key="1">
    <citation type="submission" date="2023-02" db="EMBL/GenBank/DDBJ databases">
        <title>Description of Herbaspirillum huttiense subsp. nephrolepsisexaltata and Herbaspirillum huttiense subsp. lycopersicon.</title>
        <authorList>
            <person name="Poudel M."/>
            <person name="Sharma A."/>
            <person name="Goss E."/>
            <person name="Tapia J.H."/>
            <person name="Harmon C.M."/>
            <person name="Jones J.B."/>
        </authorList>
    </citation>
    <scope>NUCLEOTIDE SEQUENCE</scope>
    <source>
        <strain evidence="1">NC40101</strain>
    </source>
</reference>
<dbReference type="GO" id="GO:0006508">
    <property type="term" value="P:proteolysis"/>
    <property type="evidence" value="ECO:0007669"/>
    <property type="project" value="UniProtKB-KW"/>
</dbReference>
<comment type="caution">
    <text evidence="1">The sequence shown here is derived from an EMBL/GenBank/DDBJ whole genome shotgun (WGS) entry which is preliminary data.</text>
</comment>
<gene>
    <name evidence="1" type="ORF">RJN63_21165</name>
</gene>
<dbReference type="EMBL" id="JAVRAA010000012">
    <property type="protein sequence ID" value="MDT0339359.1"/>
    <property type="molecule type" value="Genomic_DNA"/>
</dbReference>
<organism evidence="1">
    <name type="scientific">Herbaspirillum huttiense subsp. nephrolepidis</name>
    <dbReference type="NCBI Taxonomy" id="3075126"/>
    <lineage>
        <taxon>Bacteria</taxon>
        <taxon>Pseudomonadati</taxon>
        <taxon>Pseudomonadota</taxon>
        <taxon>Betaproteobacteria</taxon>
        <taxon>Burkholderiales</taxon>
        <taxon>Oxalobacteraceae</taxon>
        <taxon>Herbaspirillum</taxon>
    </lineage>
</organism>
<keyword evidence="1" id="KW-0645">Protease</keyword>
<protein>
    <submittedName>
        <fullName evidence="1">Phage protease</fullName>
    </submittedName>
</protein>
<dbReference type="AlphaFoldDB" id="A0AAE4GBH5"/>
<dbReference type="RefSeq" id="WP_310835915.1">
    <property type="nucleotide sequence ID" value="NZ_JAVLSM010000002.1"/>
</dbReference>
<sequence>MAEGPVRVLADVSVSDRNGNPSSWITLTRTGHFSDPRYGEFDITHSMLMKMAENFNNGVFGQDVFIDVDHKPGNGAAARILAVRIEGDRFRAQVEWTPYGIDAVKNKGYRYLSLEYHEQWRDNEKQLNHGPVMLGAGLTIRPVIKGLDPIRLSAGTDDGIPVFIHPELHSTLLQEQKMKYAEMLRKLTEALKARKLAAPVIDNLVATATKVIELAADETAAQEIVDRFDAAGRELAEHSSQPVQLSVNIPEGVALSADDVSRLLAQQLDERERQRSAQAASIAANERLLSELITADQGLDEDTRVLLSEQNRPLVAGMTEAQVRQLAAVAIAGGQREIAARRLSSMGFPAAVGQVHQPNIVVVHDDAIRLSGQYRERLALTDLHRQGRLRLLPKETTFIERVLSCFDQLHGAEIATEAKILAGGTVNMGNTNLPVGFRREVIREALSDLRVLELVQTLTDFKATTTTQIPYELRDTSAIVNDAIVFEGKPIPPAGIGQYMDTAYILPMKLAMVITNEVVHFSQASAINWDAMARNIESNARILRELVCRRIMNHLQRASDSYAAVPVSAESFASQLDGTKSTIKTANFPIVRQHQDRDLQGTAIGNAENPITIVLNGTTLLPYDGTGEQAAGTYYRVTSFNLGYIQFVNQAGSAVTPTATSACTASYSRATNVMKFDLDVPAGVTMEVHLNGLLRAIGSRKAMMSSQRYVEPDFLLASPVLHDTCTNAEQFTTAGKRNGSDTTNDGDLERVKNIPAFGTNAPGVDLGDERILIGQRGLLGYTIAKPFVTGQPFEMTDSQGRPIGKRQAYGEEYSAIKVPKPVANRMTSVLAYSASNR</sequence>
<evidence type="ECO:0000313" key="1">
    <source>
        <dbReference type="EMBL" id="MDT0339359.1"/>
    </source>
</evidence>
<keyword evidence="1" id="KW-0378">Hydrolase</keyword>
<proteinExistence type="predicted"/>
<accession>A0AAE4GBH5</accession>
<dbReference type="GO" id="GO:0008233">
    <property type="term" value="F:peptidase activity"/>
    <property type="evidence" value="ECO:0007669"/>
    <property type="project" value="UniProtKB-KW"/>
</dbReference>
<dbReference type="Pfam" id="PF10123">
    <property type="entry name" value="Mu-like_Pro"/>
    <property type="match status" value="1"/>
</dbReference>